<keyword evidence="2" id="KW-0378">Hydrolase</keyword>
<reference evidence="2 3" key="1">
    <citation type="submission" date="2024-09" db="EMBL/GenBank/DDBJ databases">
        <authorList>
            <person name="Sun Q."/>
            <person name="Mori K."/>
        </authorList>
    </citation>
    <scope>NUCLEOTIDE SEQUENCE [LARGE SCALE GENOMIC DNA]</scope>
    <source>
        <strain evidence="2 3">CGMCC 1.15906</strain>
    </source>
</reference>
<dbReference type="InterPro" id="IPR029058">
    <property type="entry name" value="AB_hydrolase_fold"/>
</dbReference>
<dbReference type="PANTHER" id="PTHR34853">
    <property type="match status" value="1"/>
</dbReference>
<accession>A0ABV6QWW8</accession>
<feature type="chain" id="PRO_5045061555" evidence="1">
    <location>
        <begin position="27"/>
        <end position="410"/>
    </location>
</feature>
<gene>
    <name evidence="2" type="ORF">ACFFGN_34070</name>
</gene>
<keyword evidence="1" id="KW-0732">Signal</keyword>
<keyword evidence="3" id="KW-1185">Reference proteome</keyword>
<dbReference type="InterPro" id="IPR005152">
    <property type="entry name" value="Lipase_secreted"/>
</dbReference>
<dbReference type="SUPFAM" id="SSF53474">
    <property type="entry name" value="alpha/beta-Hydrolases"/>
    <property type="match status" value="1"/>
</dbReference>
<dbReference type="PIRSF" id="PIRSF029171">
    <property type="entry name" value="Esterase_LipA"/>
    <property type="match status" value="1"/>
</dbReference>
<proteinExistence type="predicted"/>
<sequence length="410" mass="43555">MTNFLAKTTAGALIAALALTPLTAFATPQTLPAEASASQVVPAAFRGQLVSAVKLERLSAAAVDKTAKAMGFVNPPQARNGVTAYRVVYRTITPEGRPTTASGLVVLPNGRRGSLSVAEYLHGTNGTKNQVASMTAGPDRTIALMLAGSGLVAVAPDYLGLGVGPGRHPYIDTRSETTASTDLLLAAKIFSRRYGVQLKRDVLVTGFSQGGRATLSVGRALQNKEVPGFRLGALEAVAGPYDLEKTELPAVFDGRVNPQVAVLYLGYFITAWNRTVGLYDDPREAFTVDGVEELFDGYHQVEEIAMALPSALDQLLTPAFKAKLLNPSGAYLRALREADSICRDWTPRVPVNLHTGTADTDVVPANATKCATTLTHRGARVTIHPIPHADHNTTALTAYPQITRTFTPNP</sequence>
<evidence type="ECO:0000313" key="2">
    <source>
        <dbReference type="EMBL" id="MFC0629142.1"/>
    </source>
</evidence>
<dbReference type="Gene3D" id="1.10.260.160">
    <property type="match status" value="1"/>
</dbReference>
<protein>
    <submittedName>
        <fullName evidence="2">Alpha/beta hydrolase family protein</fullName>
        <ecNumber evidence="2">3.4.-.-</ecNumber>
    </submittedName>
</protein>
<dbReference type="Gene3D" id="3.40.50.1820">
    <property type="entry name" value="alpha/beta hydrolase"/>
    <property type="match status" value="1"/>
</dbReference>
<dbReference type="PANTHER" id="PTHR34853:SF1">
    <property type="entry name" value="LIPASE 5"/>
    <property type="match status" value="1"/>
</dbReference>
<dbReference type="EC" id="3.4.-.-" evidence="2"/>
<evidence type="ECO:0000313" key="3">
    <source>
        <dbReference type="Proteomes" id="UP001589890"/>
    </source>
</evidence>
<dbReference type="GO" id="GO:0016787">
    <property type="term" value="F:hydrolase activity"/>
    <property type="evidence" value="ECO:0007669"/>
    <property type="project" value="UniProtKB-KW"/>
</dbReference>
<evidence type="ECO:0000256" key="1">
    <source>
        <dbReference type="SAM" id="SignalP"/>
    </source>
</evidence>
<comment type="caution">
    <text evidence="2">The sequence shown here is derived from an EMBL/GenBank/DDBJ whole genome shotgun (WGS) entry which is preliminary data.</text>
</comment>
<dbReference type="Proteomes" id="UP001589890">
    <property type="component" value="Unassembled WGS sequence"/>
</dbReference>
<feature type="signal peptide" evidence="1">
    <location>
        <begin position="1"/>
        <end position="26"/>
    </location>
</feature>
<dbReference type="EMBL" id="JBHLTC010000041">
    <property type="protein sequence ID" value="MFC0629142.1"/>
    <property type="molecule type" value="Genomic_DNA"/>
</dbReference>
<dbReference type="RefSeq" id="WP_380056693.1">
    <property type="nucleotide sequence ID" value="NZ_JBHLTC010000041.1"/>
</dbReference>
<organism evidence="2 3">
    <name type="scientific">Kribbella deserti</name>
    <dbReference type="NCBI Taxonomy" id="1926257"/>
    <lineage>
        <taxon>Bacteria</taxon>
        <taxon>Bacillati</taxon>
        <taxon>Actinomycetota</taxon>
        <taxon>Actinomycetes</taxon>
        <taxon>Propionibacteriales</taxon>
        <taxon>Kribbellaceae</taxon>
        <taxon>Kribbella</taxon>
    </lineage>
</organism>
<name>A0ABV6QWW8_9ACTN</name>